<proteinExistence type="predicted"/>
<name>A0A382Q5V4_9ZZZZ</name>
<gene>
    <name evidence="1" type="ORF">METZ01_LOCUS333271</name>
</gene>
<reference evidence="1" key="1">
    <citation type="submission" date="2018-05" db="EMBL/GenBank/DDBJ databases">
        <authorList>
            <person name="Lanie J.A."/>
            <person name="Ng W.-L."/>
            <person name="Kazmierczak K.M."/>
            <person name="Andrzejewski T.M."/>
            <person name="Davidsen T.M."/>
            <person name="Wayne K.J."/>
            <person name="Tettelin H."/>
            <person name="Glass J.I."/>
            <person name="Rusch D."/>
            <person name="Podicherti R."/>
            <person name="Tsui H.-C.T."/>
            <person name="Winkler M.E."/>
        </authorList>
    </citation>
    <scope>NUCLEOTIDE SEQUENCE</scope>
</reference>
<accession>A0A382Q5V4</accession>
<evidence type="ECO:0000313" key="1">
    <source>
        <dbReference type="EMBL" id="SVC80417.1"/>
    </source>
</evidence>
<dbReference type="AlphaFoldDB" id="A0A382Q5V4"/>
<dbReference type="EMBL" id="UINC01111880">
    <property type="protein sequence ID" value="SVC80417.1"/>
    <property type="molecule type" value="Genomic_DNA"/>
</dbReference>
<organism evidence="1">
    <name type="scientific">marine metagenome</name>
    <dbReference type="NCBI Taxonomy" id="408172"/>
    <lineage>
        <taxon>unclassified sequences</taxon>
        <taxon>metagenomes</taxon>
        <taxon>ecological metagenomes</taxon>
    </lineage>
</organism>
<feature type="non-terminal residue" evidence="1">
    <location>
        <position position="50"/>
    </location>
</feature>
<sequence length="50" mass="5618">MQSRYITSENAKSLIRLLYSSGKRFVQVHGPQHAAATAYFGIFSLFPLTL</sequence>
<protein>
    <submittedName>
        <fullName evidence="1">Uncharacterized protein</fullName>
    </submittedName>
</protein>